<name>A0AAV6QMW6_SOLSE</name>
<reference evidence="2 3" key="1">
    <citation type="journal article" date="2021" name="Sci. Rep.">
        <title>Chromosome anchoring in Senegalese sole (Solea senegalensis) reveals sex-associated markers and genome rearrangements in flatfish.</title>
        <authorList>
            <person name="Guerrero-Cozar I."/>
            <person name="Gomez-Garrido J."/>
            <person name="Berbel C."/>
            <person name="Martinez-Blanch J.F."/>
            <person name="Alioto T."/>
            <person name="Claros M.G."/>
            <person name="Gagnaire P.A."/>
            <person name="Manchado M."/>
        </authorList>
    </citation>
    <scope>NUCLEOTIDE SEQUENCE [LARGE SCALE GENOMIC DNA]</scope>
    <source>
        <strain evidence="2">Sse05_10M</strain>
    </source>
</reference>
<dbReference type="Proteomes" id="UP000693946">
    <property type="component" value="Linkage Group LG4"/>
</dbReference>
<evidence type="ECO:0008006" key="4">
    <source>
        <dbReference type="Google" id="ProtNLM"/>
    </source>
</evidence>
<comment type="caution">
    <text evidence="2">The sequence shown here is derived from an EMBL/GenBank/DDBJ whole genome shotgun (WGS) entry which is preliminary data.</text>
</comment>
<keyword evidence="1" id="KW-0732">Signal</keyword>
<protein>
    <recommendedName>
        <fullName evidence="4">Secreted protein</fullName>
    </recommendedName>
</protein>
<feature type="chain" id="PRO_5043574370" description="Secreted protein" evidence="1">
    <location>
        <begin position="25"/>
        <end position="74"/>
    </location>
</feature>
<dbReference type="AlphaFoldDB" id="A0AAV6QMW6"/>
<accession>A0AAV6QMW6</accession>
<gene>
    <name evidence="2" type="ORF">JOB18_021681</name>
</gene>
<evidence type="ECO:0000313" key="2">
    <source>
        <dbReference type="EMBL" id="KAG7494035.1"/>
    </source>
</evidence>
<organism evidence="2 3">
    <name type="scientific">Solea senegalensis</name>
    <name type="common">Senegalese sole</name>
    <dbReference type="NCBI Taxonomy" id="28829"/>
    <lineage>
        <taxon>Eukaryota</taxon>
        <taxon>Metazoa</taxon>
        <taxon>Chordata</taxon>
        <taxon>Craniata</taxon>
        <taxon>Vertebrata</taxon>
        <taxon>Euteleostomi</taxon>
        <taxon>Actinopterygii</taxon>
        <taxon>Neopterygii</taxon>
        <taxon>Teleostei</taxon>
        <taxon>Neoteleostei</taxon>
        <taxon>Acanthomorphata</taxon>
        <taxon>Carangaria</taxon>
        <taxon>Pleuronectiformes</taxon>
        <taxon>Pleuronectoidei</taxon>
        <taxon>Soleidae</taxon>
        <taxon>Solea</taxon>
    </lineage>
</organism>
<proteinExistence type="predicted"/>
<feature type="signal peptide" evidence="1">
    <location>
        <begin position="1"/>
        <end position="24"/>
    </location>
</feature>
<dbReference type="EMBL" id="JAGKHQ010000016">
    <property type="protein sequence ID" value="KAG7494035.1"/>
    <property type="molecule type" value="Genomic_DNA"/>
</dbReference>
<evidence type="ECO:0000313" key="3">
    <source>
        <dbReference type="Proteomes" id="UP000693946"/>
    </source>
</evidence>
<sequence>MLRRNDVRNPLLLLLTFFWATTESVLINTGCSTADGKAPQRRVRTAEKITARPLEDLAVSRYLSRAKSIIKDPA</sequence>
<keyword evidence="3" id="KW-1185">Reference proteome</keyword>
<evidence type="ECO:0000256" key="1">
    <source>
        <dbReference type="SAM" id="SignalP"/>
    </source>
</evidence>